<evidence type="ECO:0000259" key="5">
    <source>
        <dbReference type="PROSITE" id="PS50865"/>
    </source>
</evidence>
<protein>
    <recommendedName>
        <fullName evidence="5">MYND-type domain-containing protein</fullName>
    </recommendedName>
</protein>
<evidence type="ECO:0000313" key="7">
    <source>
        <dbReference type="Proteomes" id="UP000320762"/>
    </source>
</evidence>
<gene>
    <name evidence="6" type="ORF">BD626DRAFT_398839</name>
</gene>
<reference evidence="6 7" key="1">
    <citation type="journal article" date="2019" name="New Phytol.">
        <title>Comparative genomics reveals unique wood-decay strategies and fruiting body development in the Schizophyllaceae.</title>
        <authorList>
            <person name="Almasi E."/>
            <person name="Sahu N."/>
            <person name="Krizsan K."/>
            <person name="Balint B."/>
            <person name="Kovacs G.M."/>
            <person name="Kiss B."/>
            <person name="Cseklye J."/>
            <person name="Drula E."/>
            <person name="Henrissat B."/>
            <person name="Nagy I."/>
            <person name="Chovatia M."/>
            <person name="Adam C."/>
            <person name="LaButti K."/>
            <person name="Lipzen A."/>
            <person name="Riley R."/>
            <person name="Grigoriev I.V."/>
            <person name="Nagy L.G."/>
        </authorList>
    </citation>
    <scope>NUCLEOTIDE SEQUENCE [LARGE SCALE GENOMIC DNA]</scope>
    <source>
        <strain evidence="6 7">NL-1724</strain>
    </source>
</reference>
<evidence type="ECO:0000256" key="2">
    <source>
        <dbReference type="ARBA" id="ARBA00022771"/>
    </source>
</evidence>
<keyword evidence="7" id="KW-1185">Reference proteome</keyword>
<dbReference type="Proteomes" id="UP000320762">
    <property type="component" value="Unassembled WGS sequence"/>
</dbReference>
<keyword evidence="2 4" id="KW-0863">Zinc-finger</keyword>
<dbReference type="Gene3D" id="6.10.140.2220">
    <property type="match status" value="1"/>
</dbReference>
<name>A0A550CKQ3_9AGAR</name>
<sequence length="200" mass="22232">MPLGHQLCLVCAQPTSMWCGRCHSAWYCAPQHSHRDWPRHKEECIPLDYQAIYNATLPSEPVVAGSSADIPVDVQAILFLPEEERPRTIFVRCNGTYRASCPIPLLSEYFPNEDPDSILLTHGLNGETLRYPLHIWYSPNSLAKAAPVNRAIHHITAGGAPRSWCGTVVAFKFNGSRRHGYADAGPNDLPALSAYFLAHE</sequence>
<comment type="caution">
    <text evidence="6">The sequence shown here is derived from an EMBL/GenBank/DDBJ whole genome shotgun (WGS) entry which is preliminary data.</text>
</comment>
<feature type="domain" description="MYND-type" evidence="5">
    <location>
        <begin position="8"/>
        <end position="44"/>
    </location>
</feature>
<evidence type="ECO:0000256" key="4">
    <source>
        <dbReference type="PROSITE-ProRule" id="PRU00134"/>
    </source>
</evidence>
<dbReference type="PROSITE" id="PS50865">
    <property type="entry name" value="ZF_MYND_2"/>
    <property type="match status" value="1"/>
</dbReference>
<dbReference type="EMBL" id="VDMD01000005">
    <property type="protein sequence ID" value="TRM65386.1"/>
    <property type="molecule type" value="Genomic_DNA"/>
</dbReference>
<keyword evidence="1" id="KW-0479">Metal-binding</keyword>
<evidence type="ECO:0000256" key="3">
    <source>
        <dbReference type="ARBA" id="ARBA00022833"/>
    </source>
</evidence>
<dbReference type="InterPro" id="IPR002893">
    <property type="entry name" value="Znf_MYND"/>
</dbReference>
<dbReference type="OrthoDB" id="437457at2759"/>
<keyword evidence="3" id="KW-0862">Zinc</keyword>
<evidence type="ECO:0000313" key="6">
    <source>
        <dbReference type="EMBL" id="TRM65386.1"/>
    </source>
</evidence>
<organism evidence="6 7">
    <name type="scientific">Schizophyllum amplum</name>
    <dbReference type="NCBI Taxonomy" id="97359"/>
    <lineage>
        <taxon>Eukaryota</taxon>
        <taxon>Fungi</taxon>
        <taxon>Dikarya</taxon>
        <taxon>Basidiomycota</taxon>
        <taxon>Agaricomycotina</taxon>
        <taxon>Agaricomycetes</taxon>
        <taxon>Agaricomycetidae</taxon>
        <taxon>Agaricales</taxon>
        <taxon>Schizophyllaceae</taxon>
        <taxon>Schizophyllum</taxon>
    </lineage>
</organism>
<dbReference type="SUPFAM" id="SSF144232">
    <property type="entry name" value="HIT/MYND zinc finger-like"/>
    <property type="match status" value="1"/>
</dbReference>
<dbReference type="AlphaFoldDB" id="A0A550CKQ3"/>
<evidence type="ECO:0000256" key="1">
    <source>
        <dbReference type="ARBA" id="ARBA00022723"/>
    </source>
</evidence>
<dbReference type="Pfam" id="PF01753">
    <property type="entry name" value="zf-MYND"/>
    <property type="match status" value="1"/>
</dbReference>
<dbReference type="STRING" id="97359.A0A550CKQ3"/>
<dbReference type="GO" id="GO:0008270">
    <property type="term" value="F:zinc ion binding"/>
    <property type="evidence" value="ECO:0007669"/>
    <property type="project" value="UniProtKB-KW"/>
</dbReference>
<accession>A0A550CKQ3</accession>
<proteinExistence type="predicted"/>